<name>A0A4S8LD99_DENBC</name>
<protein>
    <submittedName>
        <fullName evidence="1">Uncharacterized protein</fullName>
    </submittedName>
</protein>
<reference evidence="1 2" key="1">
    <citation type="journal article" date="2019" name="Nat. Ecol. Evol.">
        <title>Megaphylogeny resolves global patterns of mushroom evolution.</title>
        <authorList>
            <person name="Varga T."/>
            <person name="Krizsan K."/>
            <person name="Foldi C."/>
            <person name="Dima B."/>
            <person name="Sanchez-Garcia M."/>
            <person name="Sanchez-Ramirez S."/>
            <person name="Szollosi G.J."/>
            <person name="Szarkandi J.G."/>
            <person name="Papp V."/>
            <person name="Albert L."/>
            <person name="Andreopoulos W."/>
            <person name="Angelini C."/>
            <person name="Antonin V."/>
            <person name="Barry K.W."/>
            <person name="Bougher N.L."/>
            <person name="Buchanan P."/>
            <person name="Buyck B."/>
            <person name="Bense V."/>
            <person name="Catcheside P."/>
            <person name="Chovatia M."/>
            <person name="Cooper J."/>
            <person name="Damon W."/>
            <person name="Desjardin D."/>
            <person name="Finy P."/>
            <person name="Geml J."/>
            <person name="Haridas S."/>
            <person name="Hughes K."/>
            <person name="Justo A."/>
            <person name="Karasinski D."/>
            <person name="Kautmanova I."/>
            <person name="Kiss B."/>
            <person name="Kocsube S."/>
            <person name="Kotiranta H."/>
            <person name="LaButti K.M."/>
            <person name="Lechner B.E."/>
            <person name="Liimatainen K."/>
            <person name="Lipzen A."/>
            <person name="Lukacs Z."/>
            <person name="Mihaltcheva S."/>
            <person name="Morgado L.N."/>
            <person name="Niskanen T."/>
            <person name="Noordeloos M.E."/>
            <person name="Ohm R.A."/>
            <person name="Ortiz-Santana B."/>
            <person name="Ovrebo C."/>
            <person name="Racz N."/>
            <person name="Riley R."/>
            <person name="Savchenko A."/>
            <person name="Shiryaev A."/>
            <person name="Soop K."/>
            <person name="Spirin V."/>
            <person name="Szebenyi C."/>
            <person name="Tomsovsky M."/>
            <person name="Tulloss R.E."/>
            <person name="Uehling J."/>
            <person name="Grigoriev I.V."/>
            <person name="Vagvolgyi C."/>
            <person name="Papp T."/>
            <person name="Martin F.M."/>
            <person name="Miettinen O."/>
            <person name="Hibbett D.S."/>
            <person name="Nagy L.G."/>
        </authorList>
    </citation>
    <scope>NUCLEOTIDE SEQUENCE [LARGE SCALE GENOMIC DNA]</scope>
    <source>
        <strain evidence="1 2">CBS 962.96</strain>
    </source>
</reference>
<evidence type="ECO:0000313" key="2">
    <source>
        <dbReference type="Proteomes" id="UP000297245"/>
    </source>
</evidence>
<sequence>MNQEEQENWKISNIYCFHQNPEYCWLNLFIDSPQDFKIRSPTELLQVSALLDLSLDQEILDLAGLSYNNISGSDRENSMFDDSNDVKLFSMASIESLDYYNESLTENMSQEQAKIDAQFEDGPKAWATKIAAIENVVKKGETYLFMNKISIDDEFMGCYQGWKSSYGQ</sequence>
<dbReference type="Proteomes" id="UP000297245">
    <property type="component" value="Unassembled WGS sequence"/>
</dbReference>
<keyword evidence="2" id="KW-1185">Reference proteome</keyword>
<dbReference type="EMBL" id="ML179489">
    <property type="protein sequence ID" value="THU86613.1"/>
    <property type="molecule type" value="Genomic_DNA"/>
</dbReference>
<organism evidence="1 2">
    <name type="scientific">Dendrothele bispora (strain CBS 962.96)</name>
    <dbReference type="NCBI Taxonomy" id="1314807"/>
    <lineage>
        <taxon>Eukaryota</taxon>
        <taxon>Fungi</taxon>
        <taxon>Dikarya</taxon>
        <taxon>Basidiomycota</taxon>
        <taxon>Agaricomycotina</taxon>
        <taxon>Agaricomycetes</taxon>
        <taxon>Agaricomycetidae</taxon>
        <taxon>Agaricales</taxon>
        <taxon>Agaricales incertae sedis</taxon>
        <taxon>Dendrothele</taxon>
    </lineage>
</organism>
<dbReference type="AlphaFoldDB" id="A0A4S8LD99"/>
<proteinExistence type="predicted"/>
<accession>A0A4S8LD99</accession>
<evidence type="ECO:0000313" key="1">
    <source>
        <dbReference type="EMBL" id="THU86613.1"/>
    </source>
</evidence>
<gene>
    <name evidence="1" type="ORF">K435DRAFT_868111</name>
</gene>